<dbReference type="NCBIfam" id="NF040570">
    <property type="entry name" value="guided_TnpB"/>
    <property type="match status" value="1"/>
</dbReference>
<dbReference type="NCBIfam" id="TIGR01766">
    <property type="entry name" value="IS200/IS605 family accessory protein TnpB-like domain"/>
    <property type="match status" value="1"/>
</dbReference>
<dbReference type="InterPro" id="IPR010095">
    <property type="entry name" value="Cas12f1-like_TNB"/>
</dbReference>
<evidence type="ECO:0000256" key="2">
    <source>
        <dbReference type="ARBA" id="ARBA00022578"/>
    </source>
</evidence>
<organism evidence="6 7">
    <name type="scientific">Anabaena azotica FACHB-119</name>
    <dbReference type="NCBI Taxonomy" id="947527"/>
    <lineage>
        <taxon>Bacteria</taxon>
        <taxon>Bacillati</taxon>
        <taxon>Cyanobacteriota</taxon>
        <taxon>Cyanophyceae</taxon>
        <taxon>Nostocales</taxon>
        <taxon>Nostocaceae</taxon>
        <taxon>Anabaena</taxon>
        <taxon>Anabaena azotica</taxon>
    </lineage>
</organism>
<proteinExistence type="inferred from homology"/>
<evidence type="ECO:0000256" key="1">
    <source>
        <dbReference type="ARBA" id="ARBA00008761"/>
    </source>
</evidence>
<dbReference type="Proteomes" id="UP000661112">
    <property type="component" value="Unassembled WGS sequence"/>
</dbReference>
<sequence length="434" mass="49944">MTYLYGCQQLLIHVNQELKSILEFVCAESNKLSNCAIYYARQIWFKAKRYITKFELHNELKSNRHFQALYSQAAQQVCGSVYESFASFKQLNALYKRGELADKPRPPKYRKDGFNLVSYPKQALKLTDGQMRIPLGSLVKTWFKLDSFTLPMPSNLKFEDIKELRILPRNRCFYVEFVYKTNTVKSEVDITRVLGVDHGLNNWLTCISNVGTSFIVDGRHIKSLNCWYNKQVATIKENKPQGFWSNKLAAITEKRNRQIRDAINKVARVVVNHCLDNRIGRVIFGWGQGIKQEINLGKKRNQQFVQIPTARLKSRIEQLCQQYSIEFVETEEANTSAASFVDGDTLPKRGEKPDDWKSSGRRVKRGLFRTGMNWYINADCNGAANIIRKVSTTLELDLSGVSRGALTHPTRIYIWVTAKKKQSDAVIKRRAASF</sequence>
<comment type="similarity">
    <text evidence="1">In the C-terminal section; belongs to the transposase 35 family.</text>
</comment>
<keyword evidence="7" id="KW-1185">Reference proteome</keyword>
<dbReference type="RefSeq" id="WP_190470697.1">
    <property type="nucleotide sequence ID" value="NZ_JACJSG010000011.1"/>
</dbReference>
<comment type="caution">
    <text evidence="6">The sequence shown here is derived from an EMBL/GenBank/DDBJ whole genome shotgun (WGS) entry which is preliminary data.</text>
</comment>
<dbReference type="Pfam" id="PF01385">
    <property type="entry name" value="OrfB_IS605"/>
    <property type="match status" value="1"/>
</dbReference>
<name>A0ABR8D1W5_9NOST</name>
<keyword evidence="2" id="KW-0815">Transposition</keyword>
<protein>
    <submittedName>
        <fullName evidence="6">IS200/IS605 family element transposase accessory protein TnpB</fullName>
    </submittedName>
</protein>
<accession>A0ABR8D1W5</accession>
<evidence type="ECO:0000313" key="6">
    <source>
        <dbReference type="EMBL" id="MBD2500926.1"/>
    </source>
</evidence>
<feature type="domain" description="Probable transposase IS891/IS1136/IS1341" evidence="5">
    <location>
        <begin position="177"/>
        <end position="283"/>
    </location>
</feature>
<reference evidence="6 7" key="1">
    <citation type="journal article" date="2020" name="ISME J.">
        <title>Comparative genomics reveals insights into cyanobacterial evolution and habitat adaptation.</title>
        <authorList>
            <person name="Chen M.Y."/>
            <person name="Teng W.K."/>
            <person name="Zhao L."/>
            <person name="Hu C.X."/>
            <person name="Zhou Y.K."/>
            <person name="Han B.P."/>
            <person name="Song L.R."/>
            <person name="Shu W.S."/>
        </authorList>
    </citation>
    <scope>NUCLEOTIDE SEQUENCE [LARGE SCALE GENOMIC DNA]</scope>
    <source>
        <strain evidence="6 7">FACHB-119</strain>
    </source>
</reference>
<gene>
    <name evidence="6" type="primary">tnpB</name>
    <name evidence="6" type="ORF">H6G83_09945</name>
</gene>
<evidence type="ECO:0000259" key="5">
    <source>
        <dbReference type="Pfam" id="PF01385"/>
    </source>
</evidence>
<keyword evidence="3" id="KW-0238">DNA-binding</keyword>
<dbReference type="EMBL" id="JACJSG010000011">
    <property type="protein sequence ID" value="MBD2500926.1"/>
    <property type="molecule type" value="Genomic_DNA"/>
</dbReference>
<keyword evidence="4" id="KW-0233">DNA recombination</keyword>
<evidence type="ECO:0000256" key="3">
    <source>
        <dbReference type="ARBA" id="ARBA00023125"/>
    </source>
</evidence>
<evidence type="ECO:0000256" key="4">
    <source>
        <dbReference type="ARBA" id="ARBA00023172"/>
    </source>
</evidence>
<dbReference type="InterPro" id="IPR001959">
    <property type="entry name" value="Transposase"/>
</dbReference>
<evidence type="ECO:0000313" key="7">
    <source>
        <dbReference type="Proteomes" id="UP000661112"/>
    </source>
</evidence>